<dbReference type="RefSeq" id="WP_010466309.1">
    <property type="nucleotide sequence ID" value="NZ_JAAXCZ010000013.1"/>
</dbReference>
<sequence>MMIVILEFLIFLFLLPYILFGVLLAKIWESVCMVFQPVLLLVAVWIASLGMFFLPSMAPNDRPWLSLVESIAQSHVFGVPTPFAIFGIAACVLIVSVIARQRDPAH</sequence>
<protein>
    <submittedName>
        <fullName evidence="2">Uncharacterized protein</fullName>
    </submittedName>
</protein>
<organism evidence="2 3">
    <name type="scientific">Pseudomonas cremoris</name>
    <dbReference type="NCBI Taxonomy" id="2724178"/>
    <lineage>
        <taxon>Bacteria</taxon>
        <taxon>Pseudomonadati</taxon>
        <taxon>Pseudomonadota</taxon>
        <taxon>Gammaproteobacteria</taxon>
        <taxon>Pseudomonadales</taxon>
        <taxon>Pseudomonadaceae</taxon>
        <taxon>Pseudomonas</taxon>
    </lineage>
</organism>
<keyword evidence="1" id="KW-1133">Transmembrane helix</keyword>
<keyword evidence="3" id="KW-1185">Reference proteome</keyword>
<comment type="caution">
    <text evidence="2">The sequence shown here is derived from an EMBL/GenBank/DDBJ whole genome shotgun (WGS) entry which is preliminary data.</text>
</comment>
<evidence type="ECO:0000256" key="1">
    <source>
        <dbReference type="SAM" id="Phobius"/>
    </source>
</evidence>
<accession>A0ABR6TCT0</accession>
<feature type="transmembrane region" description="Helical" evidence="1">
    <location>
        <begin position="77"/>
        <end position="99"/>
    </location>
</feature>
<dbReference type="EMBL" id="JAAXCZ010000013">
    <property type="protein sequence ID" value="MBC2383763.1"/>
    <property type="molecule type" value="Genomic_DNA"/>
</dbReference>
<gene>
    <name evidence="2" type="ORF">HF209_22735</name>
</gene>
<feature type="transmembrane region" description="Helical" evidence="1">
    <location>
        <begin position="6"/>
        <end position="25"/>
    </location>
</feature>
<dbReference type="Proteomes" id="UP000534677">
    <property type="component" value="Unassembled WGS sequence"/>
</dbReference>
<reference evidence="2 3" key="1">
    <citation type="submission" date="2020-04" db="EMBL/GenBank/DDBJ databases">
        <title>Pseudomonas crami sp. nov., a novel proteolytic bacterial species isolated from cream.</title>
        <authorList>
            <person name="Hofmann K."/>
            <person name="Woller A."/>
            <person name="Huptas C."/>
            <person name="Wenning M."/>
            <person name="Scherer S."/>
            <person name="Doll E.V."/>
        </authorList>
    </citation>
    <scope>NUCLEOTIDE SEQUENCE [LARGE SCALE GENOMIC DNA]</scope>
    <source>
        <strain evidence="2 3">WS 5096</strain>
    </source>
</reference>
<feature type="transmembrane region" description="Helical" evidence="1">
    <location>
        <begin position="37"/>
        <end position="57"/>
    </location>
</feature>
<keyword evidence="1" id="KW-0472">Membrane</keyword>
<proteinExistence type="predicted"/>
<evidence type="ECO:0000313" key="2">
    <source>
        <dbReference type="EMBL" id="MBC2383763.1"/>
    </source>
</evidence>
<name>A0ABR6TCT0_9PSED</name>
<evidence type="ECO:0000313" key="3">
    <source>
        <dbReference type="Proteomes" id="UP000534677"/>
    </source>
</evidence>
<keyword evidence="1" id="KW-0812">Transmembrane</keyword>